<accession>H3GZQ3</accession>
<evidence type="ECO:0000313" key="1">
    <source>
        <dbReference type="EnsemblProtists" id="Phyra83307"/>
    </source>
</evidence>
<evidence type="ECO:0000313" key="2">
    <source>
        <dbReference type="Proteomes" id="UP000005238"/>
    </source>
</evidence>
<dbReference type="HOGENOM" id="CLU_124710_0_0_1"/>
<proteinExistence type="predicted"/>
<dbReference type="Proteomes" id="UP000005238">
    <property type="component" value="Unassembled WGS sequence"/>
</dbReference>
<name>H3GZQ3_PHYRM</name>
<reference evidence="2" key="1">
    <citation type="journal article" date="2006" name="Science">
        <title>Phytophthora genome sequences uncover evolutionary origins and mechanisms of pathogenesis.</title>
        <authorList>
            <person name="Tyler B.M."/>
            <person name="Tripathy S."/>
            <person name="Zhang X."/>
            <person name="Dehal P."/>
            <person name="Jiang R.H."/>
            <person name="Aerts A."/>
            <person name="Arredondo F.D."/>
            <person name="Baxter L."/>
            <person name="Bensasson D."/>
            <person name="Beynon J.L."/>
            <person name="Chapman J."/>
            <person name="Damasceno C.M."/>
            <person name="Dorrance A.E."/>
            <person name="Dou D."/>
            <person name="Dickerman A.W."/>
            <person name="Dubchak I.L."/>
            <person name="Garbelotto M."/>
            <person name="Gijzen M."/>
            <person name="Gordon S.G."/>
            <person name="Govers F."/>
            <person name="Grunwald N.J."/>
            <person name="Huang W."/>
            <person name="Ivors K.L."/>
            <person name="Jones R.W."/>
            <person name="Kamoun S."/>
            <person name="Krampis K."/>
            <person name="Lamour K.H."/>
            <person name="Lee M.K."/>
            <person name="McDonald W.H."/>
            <person name="Medina M."/>
            <person name="Meijer H.J."/>
            <person name="Nordberg E.K."/>
            <person name="Maclean D.J."/>
            <person name="Ospina-Giraldo M.D."/>
            <person name="Morris P.F."/>
            <person name="Phuntumart V."/>
            <person name="Putnam N.H."/>
            <person name="Rash S."/>
            <person name="Rose J.K."/>
            <person name="Sakihama Y."/>
            <person name="Salamov A.A."/>
            <person name="Savidor A."/>
            <person name="Scheuring C.F."/>
            <person name="Smith B.M."/>
            <person name="Sobral B.W."/>
            <person name="Terry A."/>
            <person name="Torto-Alalibo T.A."/>
            <person name="Win J."/>
            <person name="Xu Z."/>
            <person name="Zhang H."/>
            <person name="Grigoriev I.V."/>
            <person name="Rokhsar D.S."/>
            <person name="Boore J.L."/>
        </authorList>
    </citation>
    <scope>NUCLEOTIDE SEQUENCE [LARGE SCALE GENOMIC DNA]</scope>
    <source>
        <strain evidence="2">Pr102</strain>
    </source>
</reference>
<dbReference type="EMBL" id="DS566083">
    <property type="status" value="NOT_ANNOTATED_CDS"/>
    <property type="molecule type" value="Genomic_DNA"/>
</dbReference>
<keyword evidence="2" id="KW-1185">Reference proteome</keyword>
<protein>
    <submittedName>
        <fullName evidence="1">Uncharacterized protein</fullName>
    </submittedName>
</protein>
<dbReference type="AlphaFoldDB" id="H3GZQ3"/>
<dbReference type="InParanoid" id="H3GZQ3"/>
<sequence>MSVVAALGSLLDSAHPIDERPLSLFQGSSSAKAHSQPDAKKYAPIATIAAAVAIPNVDDTCDALLEPDAEADAADPFIAVDPAVVVSIPDAAVDASAVAAPVLDVAVETAAKVPGASVVVAVAPAV</sequence>
<reference evidence="1" key="2">
    <citation type="submission" date="2015-06" db="UniProtKB">
        <authorList>
            <consortium name="EnsemblProtists"/>
        </authorList>
    </citation>
    <scope>IDENTIFICATION</scope>
    <source>
        <strain evidence="1">Pr102</strain>
    </source>
</reference>
<organism evidence="1 2">
    <name type="scientific">Phytophthora ramorum</name>
    <name type="common">Sudden oak death agent</name>
    <dbReference type="NCBI Taxonomy" id="164328"/>
    <lineage>
        <taxon>Eukaryota</taxon>
        <taxon>Sar</taxon>
        <taxon>Stramenopiles</taxon>
        <taxon>Oomycota</taxon>
        <taxon>Peronosporomycetes</taxon>
        <taxon>Peronosporales</taxon>
        <taxon>Peronosporaceae</taxon>
        <taxon>Phytophthora</taxon>
    </lineage>
</organism>
<dbReference type="EnsemblProtists" id="Phyra83307">
    <property type="protein sequence ID" value="Phyra83307"/>
    <property type="gene ID" value="Phyra83307"/>
</dbReference>